<dbReference type="PANTHER" id="PTHR43179:SF12">
    <property type="entry name" value="GALACTOFURANOSYLTRANSFERASE GLFT2"/>
    <property type="match status" value="1"/>
</dbReference>
<dbReference type="Proteomes" id="UP000004728">
    <property type="component" value="Unassembled WGS sequence"/>
</dbReference>
<dbReference type="InterPro" id="IPR029044">
    <property type="entry name" value="Nucleotide-diphossugar_trans"/>
</dbReference>
<proteinExistence type="inferred from homology"/>
<feature type="domain" description="Glycosyltransferase 2-like" evidence="4">
    <location>
        <begin position="2"/>
        <end position="144"/>
    </location>
</feature>
<dbReference type="Gene3D" id="3.90.550.10">
    <property type="entry name" value="Spore Coat Polysaccharide Biosynthesis Protein SpsA, Chain A"/>
    <property type="match status" value="1"/>
</dbReference>
<name>F1Z528_9SPHN</name>
<dbReference type="STRING" id="983920.Y88_1867"/>
<keyword evidence="6" id="KW-1185">Reference proteome</keyword>
<dbReference type="InParanoid" id="F1Z528"/>
<protein>
    <submittedName>
        <fullName evidence="5">Glycosyl transferase, family 2</fullName>
    </submittedName>
</protein>
<evidence type="ECO:0000259" key="4">
    <source>
        <dbReference type="Pfam" id="PF00535"/>
    </source>
</evidence>
<dbReference type="InterPro" id="IPR001173">
    <property type="entry name" value="Glyco_trans_2-like"/>
</dbReference>
<evidence type="ECO:0000313" key="5">
    <source>
        <dbReference type="EMBL" id="EGD59993.1"/>
    </source>
</evidence>
<evidence type="ECO:0000256" key="1">
    <source>
        <dbReference type="ARBA" id="ARBA00006739"/>
    </source>
</evidence>
<dbReference type="OrthoDB" id="114108at2"/>
<dbReference type="AlphaFoldDB" id="F1Z528"/>
<dbReference type="HOGENOM" id="CLU_025996_19_6_5"/>
<evidence type="ECO:0000313" key="6">
    <source>
        <dbReference type="Proteomes" id="UP000004728"/>
    </source>
</evidence>
<accession>F1Z528</accession>
<reference evidence="5 6" key="1">
    <citation type="journal article" date="2012" name="J. Bacteriol.">
        <title>Draft Genome Sequence of Novosphingobium nitrogenifigens Y88T.</title>
        <authorList>
            <person name="Strabala T.J."/>
            <person name="Macdonald L."/>
            <person name="Liu V."/>
            <person name="Smit A.M."/>
        </authorList>
    </citation>
    <scope>NUCLEOTIDE SEQUENCE [LARGE SCALE GENOMIC DNA]</scope>
    <source>
        <strain evidence="5 6">DSM 19370</strain>
    </source>
</reference>
<organism evidence="5 6">
    <name type="scientific">Novosphingobium nitrogenifigens DSM 19370</name>
    <dbReference type="NCBI Taxonomy" id="983920"/>
    <lineage>
        <taxon>Bacteria</taxon>
        <taxon>Pseudomonadati</taxon>
        <taxon>Pseudomonadota</taxon>
        <taxon>Alphaproteobacteria</taxon>
        <taxon>Sphingomonadales</taxon>
        <taxon>Sphingomonadaceae</taxon>
        <taxon>Novosphingobium</taxon>
    </lineage>
</organism>
<gene>
    <name evidence="5" type="ORF">Y88_1867</name>
</gene>
<evidence type="ECO:0000256" key="2">
    <source>
        <dbReference type="ARBA" id="ARBA00022676"/>
    </source>
</evidence>
<dbReference type="GO" id="GO:0016757">
    <property type="term" value="F:glycosyltransferase activity"/>
    <property type="evidence" value="ECO:0007669"/>
    <property type="project" value="UniProtKB-KW"/>
</dbReference>
<dbReference type="SUPFAM" id="SSF53448">
    <property type="entry name" value="Nucleotide-diphospho-sugar transferases"/>
    <property type="match status" value="1"/>
</dbReference>
<dbReference type="Pfam" id="PF00535">
    <property type="entry name" value="Glycos_transf_2"/>
    <property type="match status" value="1"/>
</dbReference>
<sequence>MIVPHYEDLERLGHCLSALEAQVGAPPFEIVVADNASPCGSDAVERVLAGRARLTIATDKGAGPTRNAGVAVARGTILAFTDSDCVPEPGWLAAGVAALQTADFVGGAMVVLVRDERRMTGAEAFERIFAFNNRRYVEELGFTVTANLFCPRTLFDRVGGFRNGVSEDLEWCRRATSAGYRIGYAERAVVGHPARRNWKELVRKWSRINAETYALNASGTGARVRWALRTLALPLSIVGHAPRVLRSRAIGGLANRVRAMLTLVRLRLWRVVDSFKLLFRGGS</sequence>
<dbReference type="PANTHER" id="PTHR43179">
    <property type="entry name" value="RHAMNOSYLTRANSFERASE WBBL"/>
    <property type="match status" value="1"/>
</dbReference>
<dbReference type="eggNOG" id="COG1216">
    <property type="taxonomic scope" value="Bacteria"/>
</dbReference>
<keyword evidence="2" id="KW-0328">Glycosyltransferase</keyword>
<comment type="caution">
    <text evidence="5">The sequence shown here is derived from an EMBL/GenBank/DDBJ whole genome shotgun (WGS) entry which is preliminary data.</text>
</comment>
<dbReference type="CDD" id="cd00761">
    <property type="entry name" value="Glyco_tranf_GTA_type"/>
    <property type="match status" value="1"/>
</dbReference>
<dbReference type="EMBL" id="AEWJ01000023">
    <property type="protein sequence ID" value="EGD59993.1"/>
    <property type="molecule type" value="Genomic_DNA"/>
</dbReference>
<keyword evidence="3 5" id="KW-0808">Transferase</keyword>
<comment type="similarity">
    <text evidence="1">Belongs to the glycosyltransferase 2 family.</text>
</comment>
<evidence type="ECO:0000256" key="3">
    <source>
        <dbReference type="ARBA" id="ARBA00022679"/>
    </source>
</evidence>